<dbReference type="Proteomes" id="UP000054270">
    <property type="component" value="Unassembled WGS sequence"/>
</dbReference>
<dbReference type="EMBL" id="KN817568">
    <property type="protein sequence ID" value="KJA20326.1"/>
    <property type="molecule type" value="Genomic_DNA"/>
</dbReference>
<feature type="domain" description="Nephrocystin 3-like N-terminal" evidence="2">
    <location>
        <begin position="89"/>
        <end position="238"/>
    </location>
</feature>
<dbReference type="Gene3D" id="3.40.50.300">
    <property type="entry name" value="P-loop containing nucleotide triphosphate hydrolases"/>
    <property type="match status" value="1"/>
</dbReference>
<dbReference type="AlphaFoldDB" id="A0A0D2NUV9"/>
<dbReference type="OrthoDB" id="3018304at2759"/>
<keyword evidence="4" id="KW-1185">Reference proteome</keyword>
<keyword evidence="1" id="KW-0677">Repeat</keyword>
<gene>
    <name evidence="3" type="ORF">HYPSUDRAFT_816685</name>
</gene>
<evidence type="ECO:0000313" key="4">
    <source>
        <dbReference type="Proteomes" id="UP000054270"/>
    </source>
</evidence>
<name>A0A0D2NUV9_HYPSF</name>
<dbReference type="InterPro" id="IPR056884">
    <property type="entry name" value="NPHP3-like_N"/>
</dbReference>
<reference evidence="4" key="1">
    <citation type="submission" date="2014-04" db="EMBL/GenBank/DDBJ databases">
        <title>Evolutionary Origins and Diversification of the Mycorrhizal Mutualists.</title>
        <authorList>
            <consortium name="DOE Joint Genome Institute"/>
            <consortium name="Mycorrhizal Genomics Consortium"/>
            <person name="Kohler A."/>
            <person name="Kuo A."/>
            <person name="Nagy L.G."/>
            <person name="Floudas D."/>
            <person name="Copeland A."/>
            <person name="Barry K.W."/>
            <person name="Cichocki N."/>
            <person name="Veneault-Fourrey C."/>
            <person name="LaButti K."/>
            <person name="Lindquist E.A."/>
            <person name="Lipzen A."/>
            <person name="Lundell T."/>
            <person name="Morin E."/>
            <person name="Murat C."/>
            <person name="Riley R."/>
            <person name="Ohm R."/>
            <person name="Sun H."/>
            <person name="Tunlid A."/>
            <person name="Henrissat B."/>
            <person name="Grigoriev I.V."/>
            <person name="Hibbett D.S."/>
            <person name="Martin F."/>
        </authorList>
    </citation>
    <scope>NUCLEOTIDE SEQUENCE [LARGE SCALE GENOMIC DNA]</scope>
    <source>
        <strain evidence="4">FD-334 SS-4</strain>
    </source>
</reference>
<evidence type="ECO:0000313" key="3">
    <source>
        <dbReference type="EMBL" id="KJA20326.1"/>
    </source>
</evidence>
<dbReference type="OMA" id="SICYHTI"/>
<evidence type="ECO:0000259" key="2">
    <source>
        <dbReference type="Pfam" id="PF24883"/>
    </source>
</evidence>
<accession>A0A0D2NUV9</accession>
<dbReference type="PANTHER" id="PTHR10039:SF17">
    <property type="entry name" value="FUNGAL STAND N-TERMINAL GOODBYE DOMAIN-CONTAINING PROTEIN-RELATED"/>
    <property type="match status" value="1"/>
</dbReference>
<sequence length="473" mass="53176">MQQTKGKSQIGRGSNVFIQGREFVQDNELPNIHNCYDADDGFKHLKAHVAPAAYASWQEGDTPKCNPDTRTAILNTIMHWVAVATMGLQWILWLNGAAGAGKSVIARSVVDLCLKQQLVTARFFFFRTDPTRNTIKPIVPTLAYQLIQSIPALDSIITSKIQSHPLIFNESLDTQFEMLIFGPLRQLHKETPFEKAIVFLLDGVDECSGNDSQVSVIRTISEFVAEKSVPLLAIFSSRAESHLQMAFNSPRVDNILRRLALDTDYRTAGDIRLFLNVSFDAIKSTHPLKSSIIPKWPEPSLVEEIVDKSSGQFVYASVVIHFISSPRLNPVHQLEIIRGLRSVGDLTPLAQLDALYRHIFSQVHNITRVTAILAIVMLSGLPYRYHLCEILDITDDDIDVALADLTSIISNNRLGSRRRRKSSFSSDDDADIKFLHASLPDFLLDQSRSQQYFIDKGLWYAQLAVSYLNKRLI</sequence>
<dbReference type="InterPro" id="IPR027417">
    <property type="entry name" value="P-loop_NTPase"/>
</dbReference>
<protein>
    <recommendedName>
        <fullName evidence="2">Nephrocystin 3-like N-terminal domain-containing protein</fullName>
    </recommendedName>
</protein>
<dbReference type="PANTHER" id="PTHR10039">
    <property type="entry name" value="AMELOGENIN"/>
    <property type="match status" value="1"/>
</dbReference>
<dbReference type="Pfam" id="PF24883">
    <property type="entry name" value="NPHP3_N"/>
    <property type="match status" value="1"/>
</dbReference>
<proteinExistence type="predicted"/>
<evidence type="ECO:0000256" key="1">
    <source>
        <dbReference type="ARBA" id="ARBA00022737"/>
    </source>
</evidence>
<organism evidence="3 4">
    <name type="scientific">Hypholoma sublateritium (strain FD-334 SS-4)</name>
    <dbReference type="NCBI Taxonomy" id="945553"/>
    <lineage>
        <taxon>Eukaryota</taxon>
        <taxon>Fungi</taxon>
        <taxon>Dikarya</taxon>
        <taxon>Basidiomycota</taxon>
        <taxon>Agaricomycotina</taxon>
        <taxon>Agaricomycetes</taxon>
        <taxon>Agaricomycetidae</taxon>
        <taxon>Agaricales</taxon>
        <taxon>Agaricineae</taxon>
        <taxon>Strophariaceae</taxon>
        <taxon>Hypholoma</taxon>
    </lineage>
</organism>
<dbReference type="STRING" id="945553.A0A0D2NUV9"/>
<dbReference type="SUPFAM" id="SSF52540">
    <property type="entry name" value="P-loop containing nucleoside triphosphate hydrolases"/>
    <property type="match status" value="1"/>
</dbReference>